<evidence type="ECO:0000256" key="5">
    <source>
        <dbReference type="ARBA" id="ARBA00022692"/>
    </source>
</evidence>
<evidence type="ECO:0000256" key="9">
    <source>
        <dbReference type="ARBA" id="ARBA00044464"/>
    </source>
</evidence>
<dbReference type="PANTHER" id="PTHR31851">
    <property type="entry name" value="FE(2+)/MN(2+) TRANSPORTER PCL1"/>
    <property type="match status" value="1"/>
</dbReference>
<evidence type="ECO:0000256" key="1">
    <source>
        <dbReference type="ARBA" id="ARBA00004128"/>
    </source>
</evidence>
<keyword evidence="3" id="KW-0406">Ion transport</keyword>
<dbReference type="EMBL" id="AGNK02001934">
    <property type="status" value="NOT_ANNOTATED_CDS"/>
    <property type="molecule type" value="Genomic_DNA"/>
</dbReference>
<evidence type="ECO:0000256" key="10">
    <source>
        <dbReference type="SAM" id="Phobius"/>
    </source>
</evidence>
<keyword evidence="4" id="KW-0926">Vacuole</keyword>
<comment type="catalytic activity">
    <reaction evidence="9">
        <text>Fe(2+)(in) = Fe(2+)(out)</text>
        <dbReference type="Rhea" id="RHEA:28486"/>
        <dbReference type="ChEBI" id="CHEBI:29033"/>
    </reaction>
    <physiologicalReaction direction="left-to-right" evidence="9">
        <dbReference type="Rhea" id="RHEA:28487"/>
    </physiologicalReaction>
</comment>
<evidence type="ECO:0000256" key="6">
    <source>
        <dbReference type="ARBA" id="ARBA00022989"/>
    </source>
</evidence>
<evidence type="ECO:0000256" key="2">
    <source>
        <dbReference type="ARBA" id="ARBA00007049"/>
    </source>
</evidence>
<keyword evidence="5 10" id="KW-0812">Transmembrane</keyword>
<dbReference type="GO" id="GO:0005384">
    <property type="term" value="F:manganese ion transmembrane transporter activity"/>
    <property type="evidence" value="ECO:0007669"/>
    <property type="project" value="InterPro"/>
</dbReference>
<reference evidence="11" key="2">
    <citation type="submission" date="2015-07" db="EMBL/GenBank/DDBJ databases">
        <authorList>
            <person name="Noorani M."/>
        </authorList>
    </citation>
    <scope>NUCLEOTIDE SEQUENCE</scope>
    <source>
        <strain evidence="11">Yugu1</strain>
    </source>
</reference>
<evidence type="ECO:0000256" key="8">
    <source>
        <dbReference type="ARBA" id="ARBA00023136"/>
    </source>
</evidence>
<sequence length="110" mass="11365">MAIGEFISVCSQRDVELAQLDRDGRRGGEEEKALLSPVQAAVASALAFSVGALVPLLAAGFVRDYRLRIGVVIALATATLAASCARVVIGSLAAMGVTFGLMRLFKASGI</sequence>
<evidence type="ECO:0008006" key="14">
    <source>
        <dbReference type="Google" id="ProtNLM"/>
    </source>
</evidence>
<reference evidence="11 13" key="1">
    <citation type="journal article" date="2012" name="Nat. Biotechnol.">
        <title>Reference genome sequence of the model plant Setaria.</title>
        <authorList>
            <person name="Bennetzen J.L."/>
            <person name="Schmutz J."/>
            <person name="Wang H."/>
            <person name="Percifield R."/>
            <person name="Hawkins J."/>
            <person name="Pontaroli A.C."/>
            <person name="Estep M."/>
            <person name="Feng L."/>
            <person name="Vaughn J.N."/>
            <person name="Grimwood J."/>
            <person name="Jenkins J."/>
            <person name="Barry K."/>
            <person name="Lindquist E."/>
            <person name="Hellsten U."/>
            <person name="Deshpande S."/>
            <person name="Wang X."/>
            <person name="Wu X."/>
            <person name="Mitros T."/>
            <person name="Triplett J."/>
            <person name="Yang X."/>
            <person name="Ye C.Y."/>
            <person name="Mauro-Herrera M."/>
            <person name="Wang L."/>
            <person name="Li P."/>
            <person name="Sharma M."/>
            <person name="Sharma R."/>
            <person name="Ronald P.C."/>
            <person name="Panaud O."/>
            <person name="Kellogg E.A."/>
            <person name="Brutnell T.P."/>
            <person name="Doust A.N."/>
            <person name="Tuskan G.A."/>
            <person name="Rokhsar D."/>
            <person name="Devos K.M."/>
        </authorList>
    </citation>
    <scope>NUCLEOTIDE SEQUENCE [LARGE SCALE GENOMIC DNA]</scope>
    <source>
        <strain evidence="13">cv. Yugu1</strain>
        <strain evidence="11">Yugu1</strain>
    </source>
</reference>
<evidence type="ECO:0000256" key="7">
    <source>
        <dbReference type="ARBA" id="ARBA00023004"/>
    </source>
</evidence>
<name>K3ZC51_SETIT</name>
<proteinExistence type="inferred from homology"/>
<dbReference type="OrthoDB" id="73465at2759"/>
<dbReference type="GO" id="GO:0030026">
    <property type="term" value="P:intracellular manganese ion homeostasis"/>
    <property type="evidence" value="ECO:0007669"/>
    <property type="project" value="InterPro"/>
</dbReference>
<dbReference type="EnsemblPlants" id="KQL16331">
    <property type="protein sequence ID" value="KQL16331"/>
    <property type="gene ID" value="SETIT_024125mg"/>
</dbReference>
<dbReference type="GO" id="GO:0005774">
    <property type="term" value="C:vacuolar membrane"/>
    <property type="evidence" value="ECO:0007669"/>
    <property type="project" value="UniProtKB-SubCell"/>
</dbReference>
<gene>
    <name evidence="11" type="ORF">SETIT_3G311300v2</name>
</gene>
<dbReference type="AlphaFoldDB" id="K3ZC51"/>
<comment type="similarity">
    <text evidence="2">Belongs to the CCC1 family.</text>
</comment>
<accession>K3ZC51</accession>
<feature type="transmembrane region" description="Helical" evidence="10">
    <location>
        <begin position="40"/>
        <end position="62"/>
    </location>
</feature>
<dbReference type="GO" id="GO:0006826">
    <property type="term" value="P:iron ion transport"/>
    <property type="evidence" value="ECO:0007669"/>
    <property type="project" value="UniProtKB-KW"/>
</dbReference>
<evidence type="ECO:0000256" key="3">
    <source>
        <dbReference type="ARBA" id="ARBA00022496"/>
    </source>
</evidence>
<protein>
    <recommendedName>
        <fullName evidence="14">Major facilitator superfamily (MFS) profile domain-containing protein</fullName>
    </recommendedName>
</protein>
<reference evidence="12" key="3">
    <citation type="submission" date="2018-08" db="UniProtKB">
        <authorList>
            <consortium name="EnsemblPlants"/>
        </authorList>
    </citation>
    <scope>IDENTIFICATION</scope>
    <source>
        <strain evidence="12">Yugu1</strain>
    </source>
</reference>
<evidence type="ECO:0000256" key="4">
    <source>
        <dbReference type="ARBA" id="ARBA00022554"/>
    </source>
</evidence>
<dbReference type="eggNOG" id="KOG4473">
    <property type="taxonomic scope" value="Eukaryota"/>
</dbReference>
<dbReference type="Gramene" id="KQL16331">
    <property type="protein sequence ID" value="KQL16331"/>
    <property type="gene ID" value="SETIT_024125mg"/>
</dbReference>
<dbReference type="STRING" id="4555.K3ZC51"/>
<feature type="transmembrane region" description="Helical" evidence="10">
    <location>
        <begin position="69"/>
        <end position="102"/>
    </location>
</feature>
<keyword evidence="6 10" id="KW-1133">Transmembrane helix</keyword>
<keyword evidence="7" id="KW-0408">Iron</keyword>
<dbReference type="Proteomes" id="UP000004995">
    <property type="component" value="Unassembled WGS sequence"/>
</dbReference>
<dbReference type="OMA" id="GRACFRV"/>
<dbReference type="InterPro" id="IPR008217">
    <property type="entry name" value="Ccc1_fam"/>
</dbReference>
<dbReference type="HOGENOM" id="CLU_038957_5_2_1"/>
<keyword evidence="3" id="KW-0813">Transport</keyword>
<evidence type="ECO:0000313" key="12">
    <source>
        <dbReference type="EnsemblPlants" id="KQL16331"/>
    </source>
</evidence>
<organism evidence="11">
    <name type="scientific">Setaria italica</name>
    <name type="common">Foxtail millet</name>
    <name type="synonym">Panicum italicum</name>
    <dbReference type="NCBI Taxonomy" id="4555"/>
    <lineage>
        <taxon>Eukaryota</taxon>
        <taxon>Viridiplantae</taxon>
        <taxon>Streptophyta</taxon>
        <taxon>Embryophyta</taxon>
        <taxon>Tracheophyta</taxon>
        <taxon>Spermatophyta</taxon>
        <taxon>Magnoliopsida</taxon>
        <taxon>Liliopsida</taxon>
        <taxon>Poales</taxon>
        <taxon>Poaceae</taxon>
        <taxon>PACMAD clade</taxon>
        <taxon>Panicoideae</taxon>
        <taxon>Panicodae</taxon>
        <taxon>Paniceae</taxon>
        <taxon>Cenchrinae</taxon>
        <taxon>Setaria</taxon>
    </lineage>
</organism>
<evidence type="ECO:0000313" key="13">
    <source>
        <dbReference type="Proteomes" id="UP000004995"/>
    </source>
</evidence>
<keyword evidence="13" id="KW-1185">Reference proteome</keyword>
<keyword evidence="3" id="KW-0410">Iron transport</keyword>
<evidence type="ECO:0000313" key="11">
    <source>
        <dbReference type="EMBL" id="RCV18565.1"/>
    </source>
</evidence>
<keyword evidence="8 10" id="KW-0472">Membrane</keyword>
<comment type="subcellular location">
    <subcellularLocation>
        <location evidence="1">Vacuole membrane</location>
        <topology evidence="1">Multi-pass membrane protein</topology>
    </subcellularLocation>
</comment>
<dbReference type="EMBL" id="CM003530">
    <property type="protein sequence ID" value="RCV18565.1"/>
    <property type="molecule type" value="Genomic_DNA"/>
</dbReference>